<dbReference type="AlphaFoldDB" id="B8LN37"/>
<name>B8LN37_PICSI</name>
<evidence type="ECO:0000313" key="1">
    <source>
        <dbReference type="EMBL" id="ABR17067.1"/>
    </source>
</evidence>
<reference evidence="1" key="1">
    <citation type="submission" date="2007-06" db="EMBL/GenBank/DDBJ databases">
        <title>Full length cDNA sequences from Sitka Spruce (Picea sitchensis).</title>
        <authorList>
            <person name="Ralph S.G."/>
            <person name="Chun H.E."/>
            <person name="Liao N."/>
            <person name="Ali J."/>
            <person name="Reid K."/>
            <person name="Kolosova N."/>
            <person name="Cooper N."/>
            <person name="Cullis C."/>
            <person name="Jancsik S."/>
            <person name="Moore R."/>
            <person name="Mayo M."/>
            <person name="Wagner S."/>
            <person name="Holt R.A."/>
            <person name="Jones S.J.M."/>
            <person name="Marra M.A."/>
            <person name="Ritland C.E."/>
            <person name="Ritland K."/>
            <person name="Bohlmann J."/>
        </authorList>
    </citation>
    <scope>NUCLEOTIDE SEQUENCE</scope>
    <source>
        <tissue evidence="1">Green portion of the leader tissue</tissue>
    </source>
</reference>
<organism evidence="1">
    <name type="scientific">Picea sitchensis</name>
    <name type="common">Sitka spruce</name>
    <name type="synonym">Pinus sitchensis</name>
    <dbReference type="NCBI Taxonomy" id="3332"/>
    <lineage>
        <taxon>Eukaryota</taxon>
        <taxon>Viridiplantae</taxon>
        <taxon>Streptophyta</taxon>
        <taxon>Embryophyta</taxon>
        <taxon>Tracheophyta</taxon>
        <taxon>Spermatophyta</taxon>
        <taxon>Pinopsida</taxon>
        <taxon>Pinidae</taxon>
        <taxon>Conifers I</taxon>
        <taxon>Pinales</taxon>
        <taxon>Pinaceae</taxon>
        <taxon>Picea</taxon>
    </lineage>
</organism>
<proteinExistence type="evidence at transcript level"/>
<dbReference type="EMBL" id="EF677229">
    <property type="protein sequence ID" value="ABR17067.1"/>
    <property type="molecule type" value="mRNA"/>
</dbReference>
<accession>B8LN37</accession>
<sequence length="115" mass="13089">MKQARRVQRLTRSRGCLTRVLEWQWTWVAACMAHSSGKSTWLLSSTFVATCLTWSIEPSSWANIWTCSSMHFPMLQLSGNAPSARKHLPSWLGPRDRLARITGHQAPRFLCSLGF</sequence>
<protein>
    <submittedName>
        <fullName evidence="1">Uncharacterized protein</fullName>
    </submittedName>
</protein>